<gene>
    <name evidence="2" type="ORF">PPRIM_AZ9-3.1.T0330264</name>
</gene>
<evidence type="ECO:0000313" key="2">
    <source>
        <dbReference type="EMBL" id="CAD8062660.1"/>
    </source>
</evidence>
<dbReference type="OMA" id="YWVKISK"/>
<protein>
    <submittedName>
        <fullName evidence="2">Uncharacterized protein</fullName>
    </submittedName>
</protein>
<feature type="region of interest" description="Disordered" evidence="1">
    <location>
        <begin position="164"/>
        <end position="200"/>
    </location>
</feature>
<evidence type="ECO:0000256" key="1">
    <source>
        <dbReference type="SAM" id="MobiDB-lite"/>
    </source>
</evidence>
<reference evidence="2" key="1">
    <citation type="submission" date="2021-01" db="EMBL/GenBank/DDBJ databases">
        <authorList>
            <consortium name="Genoscope - CEA"/>
            <person name="William W."/>
        </authorList>
    </citation>
    <scope>NUCLEOTIDE SEQUENCE</scope>
</reference>
<evidence type="ECO:0000313" key="3">
    <source>
        <dbReference type="Proteomes" id="UP000688137"/>
    </source>
</evidence>
<keyword evidence="3" id="KW-1185">Reference proteome</keyword>
<dbReference type="Proteomes" id="UP000688137">
    <property type="component" value="Unassembled WGS sequence"/>
</dbReference>
<feature type="compositionally biased region" description="Basic and acidic residues" evidence="1">
    <location>
        <begin position="176"/>
        <end position="190"/>
    </location>
</feature>
<accession>A0A8S1L3L7</accession>
<dbReference type="EMBL" id="CAJJDM010000032">
    <property type="protein sequence ID" value="CAD8062660.1"/>
    <property type="molecule type" value="Genomic_DNA"/>
</dbReference>
<comment type="caution">
    <text evidence="2">The sequence shown here is derived from an EMBL/GenBank/DDBJ whole genome shotgun (WGS) entry which is preliminary data.</text>
</comment>
<organism evidence="2 3">
    <name type="scientific">Paramecium primaurelia</name>
    <dbReference type="NCBI Taxonomy" id="5886"/>
    <lineage>
        <taxon>Eukaryota</taxon>
        <taxon>Sar</taxon>
        <taxon>Alveolata</taxon>
        <taxon>Ciliophora</taxon>
        <taxon>Intramacronucleata</taxon>
        <taxon>Oligohymenophorea</taxon>
        <taxon>Peniculida</taxon>
        <taxon>Parameciidae</taxon>
        <taxon>Paramecium</taxon>
    </lineage>
</organism>
<proteinExistence type="predicted"/>
<dbReference type="AlphaFoldDB" id="A0A8S1L3L7"/>
<name>A0A8S1L3L7_PARPR</name>
<feature type="compositionally biased region" description="Polar residues" evidence="1">
    <location>
        <begin position="191"/>
        <end position="200"/>
    </location>
</feature>
<sequence length="236" mass="27782">MFENSNNQKDYQKENQLIKQQLLQYWVKISKTLDEEYEEILQLGSDSDPNDIINALIIIEDARQEQQKLDKQQLEELKKQIESQNEEIITLQQQNQKSSQINNKQEFNPEIRQLEIKINELSLALVKSKEEKVIYMEQAQKQIQLLKEQELELKSQLQRLQFEQSKKSSFAEPEENLEKSSKDFLDEDITRQSVSPQTQKTKLDYSKLSLNQNLKKLTKVDQVQGASLTSFKFGNK</sequence>